<sequence length="30" mass="3384">MSSLPKNKYLELIYRLDKVLTDDAKASTLG</sequence>
<gene>
    <name evidence="1" type="ORF">METZ01_LOCUS233875</name>
</gene>
<feature type="non-terminal residue" evidence="1">
    <location>
        <position position="30"/>
    </location>
</feature>
<dbReference type="AlphaFoldDB" id="A0A382H3J7"/>
<accession>A0A382H3J7</accession>
<name>A0A382H3J7_9ZZZZ</name>
<evidence type="ECO:0000313" key="1">
    <source>
        <dbReference type="EMBL" id="SVB81021.1"/>
    </source>
</evidence>
<organism evidence="1">
    <name type="scientific">marine metagenome</name>
    <dbReference type="NCBI Taxonomy" id="408172"/>
    <lineage>
        <taxon>unclassified sequences</taxon>
        <taxon>metagenomes</taxon>
        <taxon>ecological metagenomes</taxon>
    </lineage>
</organism>
<proteinExistence type="predicted"/>
<protein>
    <submittedName>
        <fullName evidence="1">Uncharacterized protein</fullName>
    </submittedName>
</protein>
<dbReference type="EMBL" id="UINC01058585">
    <property type="protein sequence ID" value="SVB81021.1"/>
    <property type="molecule type" value="Genomic_DNA"/>
</dbReference>
<reference evidence="1" key="1">
    <citation type="submission" date="2018-05" db="EMBL/GenBank/DDBJ databases">
        <authorList>
            <person name="Lanie J.A."/>
            <person name="Ng W.-L."/>
            <person name="Kazmierczak K.M."/>
            <person name="Andrzejewski T.M."/>
            <person name="Davidsen T.M."/>
            <person name="Wayne K.J."/>
            <person name="Tettelin H."/>
            <person name="Glass J.I."/>
            <person name="Rusch D."/>
            <person name="Podicherti R."/>
            <person name="Tsui H.-C.T."/>
            <person name="Winkler M.E."/>
        </authorList>
    </citation>
    <scope>NUCLEOTIDE SEQUENCE</scope>
</reference>